<feature type="compositionally biased region" description="Polar residues" evidence="7">
    <location>
        <begin position="278"/>
        <end position="317"/>
    </location>
</feature>
<reference evidence="10" key="1">
    <citation type="journal article" date="2023" name="Mol. Phylogenet. Evol.">
        <title>Genome-scale phylogeny and comparative genomics of the fungal order Sordariales.</title>
        <authorList>
            <person name="Hensen N."/>
            <person name="Bonometti L."/>
            <person name="Westerberg I."/>
            <person name="Brannstrom I.O."/>
            <person name="Guillou S."/>
            <person name="Cros-Aarteil S."/>
            <person name="Calhoun S."/>
            <person name="Haridas S."/>
            <person name="Kuo A."/>
            <person name="Mondo S."/>
            <person name="Pangilinan J."/>
            <person name="Riley R."/>
            <person name="LaButti K."/>
            <person name="Andreopoulos B."/>
            <person name="Lipzen A."/>
            <person name="Chen C."/>
            <person name="Yan M."/>
            <person name="Daum C."/>
            <person name="Ng V."/>
            <person name="Clum A."/>
            <person name="Steindorff A."/>
            <person name="Ohm R.A."/>
            <person name="Martin F."/>
            <person name="Silar P."/>
            <person name="Natvig D.O."/>
            <person name="Lalanne C."/>
            <person name="Gautier V."/>
            <person name="Ament-Velasquez S.L."/>
            <person name="Kruys A."/>
            <person name="Hutchinson M.I."/>
            <person name="Powell A.J."/>
            <person name="Barry K."/>
            <person name="Miller A.N."/>
            <person name="Grigoriev I.V."/>
            <person name="Debuchy R."/>
            <person name="Gladieux P."/>
            <person name="Hiltunen Thoren M."/>
            <person name="Johannesson H."/>
        </authorList>
    </citation>
    <scope>NUCLEOTIDE SEQUENCE</scope>
    <source>
        <strain evidence="10">PSN293</strain>
    </source>
</reference>
<feature type="compositionally biased region" description="Polar residues" evidence="7">
    <location>
        <begin position="80"/>
        <end position="119"/>
    </location>
</feature>
<reference evidence="10" key="2">
    <citation type="submission" date="2023-05" db="EMBL/GenBank/DDBJ databases">
        <authorList>
            <consortium name="Lawrence Berkeley National Laboratory"/>
            <person name="Steindorff A."/>
            <person name="Hensen N."/>
            <person name="Bonometti L."/>
            <person name="Westerberg I."/>
            <person name="Brannstrom I.O."/>
            <person name="Guillou S."/>
            <person name="Cros-Aarteil S."/>
            <person name="Calhoun S."/>
            <person name="Haridas S."/>
            <person name="Kuo A."/>
            <person name="Mondo S."/>
            <person name="Pangilinan J."/>
            <person name="Riley R."/>
            <person name="Labutti K."/>
            <person name="Andreopoulos B."/>
            <person name="Lipzen A."/>
            <person name="Chen C."/>
            <person name="Yanf M."/>
            <person name="Daum C."/>
            <person name="Ng V."/>
            <person name="Clum A."/>
            <person name="Ohm R."/>
            <person name="Martin F."/>
            <person name="Silar P."/>
            <person name="Natvig D."/>
            <person name="Lalanne C."/>
            <person name="Gautier V."/>
            <person name="Ament-Velasquez S.L."/>
            <person name="Kruys A."/>
            <person name="Hutchinson M.I."/>
            <person name="Powell A.J."/>
            <person name="Barry K."/>
            <person name="Miller A.N."/>
            <person name="Grigoriev I.V."/>
            <person name="Debuchy R."/>
            <person name="Gladieux P."/>
            <person name="Thoren M.H."/>
            <person name="Johannesson H."/>
        </authorList>
    </citation>
    <scope>NUCLEOTIDE SEQUENCE</scope>
    <source>
        <strain evidence="10">PSN293</strain>
    </source>
</reference>
<keyword evidence="11" id="KW-1185">Reference proteome</keyword>
<dbReference type="PROSITE" id="PS00463">
    <property type="entry name" value="ZN2_CY6_FUNGAL_1"/>
    <property type="match status" value="1"/>
</dbReference>
<dbReference type="InterPro" id="IPR007219">
    <property type="entry name" value="XnlR_reg_dom"/>
</dbReference>
<feature type="compositionally biased region" description="Pro residues" evidence="7">
    <location>
        <begin position="24"/>
        <end position="38"/>
    </location>
</feature>
<dbReference type="SMART" id="SM00355">
    <property type="entry name" value="ZnF_C2H2"/>
    <property type="match status" value="2"/>
</dbReference>
<sequence length="1067" mass="118529">MASPIGNLIHPPDSPRADSLPHSYPHPPPPPLLRPQPHPHAFRPHPTSHPGNSTSLSGGLSLAPLVTTGSALASVASAPGQVSSNSVPAPLSVSRSTESPTPQSAGSASASNVTPQTGHDANKSLYQCADCLRRYSRPEHLQRHISTHTLGKRFTCDICSKAFSRADLLKRHRANHQDDNGNKRRRITSSPGAGRVAHACQACAKARVKCEEVKPCTRCKTRGITCEHASSEDAALHLLHLSSNGRSSSHAPSFGPESSYHPPPPPPPVTEDRKLESVSPSVHTQISSYPSHQLELRSTNQTSIPSSNPIVNEEGQTQLPTPETIMDQSNPSMMEQANPDAFQPSYQGTDMVDVSRLPFTDFLRDVLYDQSFSNPPRLAEAQGLAVLDFCDNTHFDLKDLDFGLLDNWNPQEGFSGSDPAASNFHPAQSNGAEIETMRSKLVKMWTESPWRWSPAKTDHFFNEQSNLPLPARDPNGNRIEETGTRNVDRVIAEKLYSAGRDKILGIVLSTCRDNSTMTRVASSFPSTEMMDSWIHIFLASQLCSVSAWIHYGSLSLNTQWPEWLAMAASAGAFLTPVPALRRFGLALQEAVRVTIFDRFEEANTKIADIVPVQTLIMVQDVALWSGNRRKMEIAECHLQIPIAMMRYRGRFHRSSYPSVVIDASDEGKVLEEKWKRWYELESWKRLVFHAYLRDSQVSMTQFCNPSMSYAELGLPLPCSKELWFSRTAEEFKIRYLEFAAATAAEGRRPAPSLGDLFRDINLLAANHHQVDVQYAISIYLHGFWSLIWEYRQLNAIYRPTAQQHLGASSGVASGNGNQNQNLLLSSRHQELCQMLSTFQLVTHDWHEMVSAQESIVLHLLLMNLHVSLDDLQLFSGKEGEEQARAVYPILQRWSENYEARQALWHAGQILRQGKLFPPGHLKDFYAVAVHHAALCIWTYGVVVKAKRPWRGRGIKINEMLEGPVYLDDEHSNLVHRYIYFDEETPAIRGPLTFSVQPQNRQPAVLESLLEDPQACMEIARVILRENFARDAGSTVGGGGGNVLPPISENIVQLLQQLGNAASAVGLG</sequence>
<evidence type="ECO:0000256" key="6">
    <source>
        <dbReference type="PROSITE-ProRule" id="PRU00042"/>
    </source>
</evidence>
<evidence type="ECO:0000256" key="5">
    <source>
        <dbReference type="ARBA" id="ARBA00023242"/>
    </source>
</evidence>
<evidence type="ECO:0000256" key="3">
    <source>
        <dbReference type="ARBA" id="ARBA00023015"/>
    </source>
</evidence>
<evidence type="ECO:0000259" key="8">
    <source>
        <dbReference type="PROSITE" id="PS50048"/>
    </source>
</evidence>
<evidence type="ECO:0000313" key="10">
    <source>
        <dbReference type="EMBL" id="KAK4220167.1"/>
    </source>
</evidence>
<dbReference type="SMART" id="SM00066">
    <property type="entry name" value="GAL4"/>
    <property type="match status" value="1"/>
</dbReference>
<feature type="region of interest" description="Disordered" evidence="7">
    <location>
        <begin position="243"/>
        <end position="317"/>
    </location>
</feature>
<dbReference type="EMBL" id="MU858045">
    <property type="protein sequence ID" value="KAK4220167.1"/>
    <property type="molecule type" value="Genomic_DNA"/>
</dbReference>
<comment type="caution">
    <text evidence="10">The sequence shown here is derived from an EMBL/GenBank/DDBJ whole genome shotgun (WGS) entry which is preliminary data.</text>
</comment>
<dbReference type="PANTHER" id="PTHR47660:SF2">
    <property type="entry name" value="TRANSCRIPTION FACTOR WITH C2H2 AND ZN(2)-CYS(6) DNA BINDING DOMAIN (EUROFUNG)"/>
    <property type="match status" value="1"/>
</dbReference>
<keyword evidence="6" id="KW-0863">Zinc-finger</keyword>
<feature type="domain" description="Zn(2)-C6 fungal-type" evidence="8">
    <location>
        <begin position="199"/>
        <end position="228"/>
    </location>
</feature>
<keyword evidence="3" id="KW-0805">Transcription regulation</keyword>
<name>A0AAN6YPT4_9PEZI</name>
<evidence type="ECO:0000259" key="9">
    <source>
        <dbReference type="PROSITE" id="PS50157"/>
    </source>
</evidence>
<dbReference type="PROSITE" id="PS50157">
    <property type="entry name" value="ZINC_FINGER_C2H2_2"/>
    <property type="match status" value="2"/>
</dbReference>
<evidence type="ECO:0000313" key="11">
    <source>
        <dbReference type="Proteomes" id="UP001301769"/>
    </source>
</evidence>
<dbReference type="GO" id="GO:0006351">
    <property type="term" value="P:DNA-templated transcription"/>
    <property type="evidence" value="ECO:0007669"/>
    <property type="project" value="InterPro"/>
</dbReference>
<feature type="region of interest" description="Disordered" evidence="7">
    <location>
        <begin position="77"/>
        <end position="119"/>
    </location>
</feature>
<gene>
    <name evidence="10" type="ORF">QBC37DRAFT_2837</name>
</gene>
<feature type="domain" description="C2H2-type" evidence="9">
    <location>
        <begin position="126"/>
        <end position="153"/>
    </location>
</feature>
<keyword evidence="4" id="KW-0804">Transcription</keyword>
<dbReference type="Gene3D" id="4.10.240.10">
    <property type="entry name" value="Zn(2)-C6 fungal-type DNA-binding domain"/>
    <property type="match status" value="1"/>
</dbReference>
<dbReference type="InterPro" id="IPR036236">
    <property type="entry name" value="Znf_C2H2_sf"/>
</dbReference>
<dbReference type="Gene3D" id="3.30.160.60">
    <property type="entry name" value="Classic Zinc Finger"/>
    <property type="match status" value="2"/>
</dbReference>
<evidence type="ECO:0000256" key="1">
    <source>
        <dbReference type="ARBA" id="ARBA00022723"/>
    </source>
</evidence>
<dbReference type="Pfam" id="PF00172">
    <property type="entry name" value="Zn_clus"/>
    <property type="match status" value="1"/>
</dbReference>
<dbReference type="PANTHER" id="PTHR47660">
    <property type="entry name" value="TRANSCRIPTION FACTOR WITH C2H2 AND ZN(2)-CYS(6) DNA BINDING DOMAIN (EUROFUNG)-RELATED-RELATED"/>
    <property type="match status" value="1"/>
</dbReference>
<dbReference type="SUPFAM" id="SSF57701">
    <property type="entry name" value="Zn2/Cys6 DNA-binding domain"/>
    <property type="match status" value="1"/>
</dbReference>
<evidence type="ECO:0000256" key="4">
    <source>
        <dbReference type="ARBA" id="ARBA00023163"/>
    </source>
</evidence>
<dbReference type="GO" id="GO:0000981">
    <property type="term" value="F:DNA-binding transcription factor activity, RNA polymerase II-specific"/>
    <property type="evidence" value="ECO:0007669"/>
    <property type="project" value="InterPro"/>
</dbReference>
<feature type="domain" description="C2H2-type" evidence="9">
    <location>
        <begin position="154"/>
        <end position="181"/>
    </location>
</feature>
<accession>A0AAN6YPT4</accession>
<dbReference type="Pfam" id="PF00096">
    <property type="entry name" value="zf-C2H2"/>
    <property type="match status" value="2"/>
</dbReference>
<dbReference type="PROSITE" id="PS50048">
    <property type="entry name" value="ZN2_CY6_FUNGAL_2"/>
    <property type="match status" value="1"/>
</dbReference>
<dbReference type="PROSITE" id="PS00028">
    <property type="entry name" value="ZINC_FINGER_C2H2_1"/>
    <property type="match status" value="2"/>
</dbReference>
<dbReference type="GO" id="GO:0003677">
    <property type="term" value="F:DNA binding"/>
    <property type="evidence" value="ECO:0007669"/>
    <property type="project" value="InterPro"/>
</dbReference>
<dbReference type="InterPro" id="IPR001138">
    <property type="entry name" value="Zn2Cys6_DnaBD"/>
</dbReference>
<proteinExistence type="predicted"/>
<dbReference type="AlphaFoldDB" id="A0AAN6YPT4"/>
<organism evidence="10 11">
    <name type="scientific">Rhypophila decipiens</name>
    <dbReference type="NCBI Taxonomy" id="261697"/>
    <lineage>
        <taxon>Eukaryota</taxon>
        <taxon>Fungi</taxon>
        <taxon>Dikarya</taxon>
        <taxon>Ascomycota</taxon>
        <taxon>Pezizomycotina</taxon>
        <taxon>Sordariomycetes</taxon>
        <taxon>Sordariomycetidae</taxon>
        <taxon>Sordariales</taxon>
        <taxon>Naviculisporaceae</taxon>
        <taxon>Rhypophila</taxon>
    </lineage>
</organism>
<protein>
    <submittedName>
        <fullName evidence="10">Uncharacterized protein</fullName>
    </submittedName>
</protein>
<keyword evidence="1" id="KW-0479">Metal-binding</keyword>
<evidence type="ECO:0000256" key="2">
    <source>
        <dbReference type="ARBA" id="ARBA00022833"/>
    </source>
</evidence>
<feature type="compositionally biased region" description="Low complexity" evidence="7">
    <location>
        <begin position="51"/>
        <end position="61"/>
    </location>
</feature>
<dbReference type="GO" id="GO:0008270">
    <property type="term" value="F:zinc ion binding"/>
    <property type="evidence" value="ECO:0007669"/>
    <property type="project" value="UniProtKB-KW"/>
</dbReference>
<evidence type="ECO:0000256" key="7">
    <source>
        <dbReference type="SAM" id="MobiDB-lite"/>
    </source>
</evidence>
<dbReference type="InterPro" id="IPR013087">
    <property type="entry name" value="Znf_C2H2_type"/>
</dbReference>
<dbReference type="Pfam" id="PF04082">
    <property type="entry name" value="Fungal_trans"/>
    <property type="match status" value="1"/>
</dbReference>
<keyword evidence="2" id="KW-0862">Zinc</keyword>
<feature type="region of interest" description="Disordered" evidence="7">
    <location>
        <begin position="1"/>
        <end position="61"/>
    </location>
</feature>
<dbReference type="SUPFAM" id="SSF57667">
    <property type="entry name" value="beta-beta-alpha zinc fingers"/>
    <property type="match status" value="1"/>
</dbReference>
<dbReference type="InterPro" id="IPR036864">
    <property type="entry name" value="Zn2-C6_fun-type_DNA-bd_sf"/>
</dbReference>
<keyword evidence="5" id="KW-0539">Nucleus</keyword>
<dbReference type="CDD" id="cd00067">
    <property type="entry name" value="GAL4"/>
    <property type="match status" value="1"/>
</dbReference>
<dbReference type="Proteomes" id="UP001301769">
    <property type="component" value="Unassembled WGS sequence"/>
</dbReference>